<dbReference type="Proteomes" id="UP001431209">
    <property type="component" value="Unassembled WGS sequence"/>
</dbReference>
<keyword evidence="2" id="KW-0812">Transmembrane</keyword>
<keyword evidence="4" id="KW-1185">Reference proteome</keyword>
<evidence type="ECO:0000256" key="1">
    <source>
        <dbReference type="SAM" id="MobiDB-lite"/>
    </source>
</evidence>
<evidence type="ECO:0000256" key="2">
    <source>
        <dbReference type="SAM" id="Phobius"/>
    </source>
</evidence>
<reference evidence="3 4" key="1">
    <citation type="submission" date="2024-03" db="EMBL/GenBank/DDBJ databases">
        <title>The Acrasis kona genome and developmental transcriptomes reveal deep origins of eukaryotic multicellular pathways.</title>
        <authorList>
            <person name="Sheikh S."/>
            <person name="Fu C.-J."/>
            <person name="Brown M.W."/>
            <person name="Baldauf S.L."/>
        </authorList>
    </citation>
    <scope>NUCLEOTIDE SEQUENCE [LARGE SCALE GENOMIC DNA]</scope>
    <source>
        <strain evidence="3 4">ATCC MYA-3509</strain>
    </source>
</reference>
<proteinExistence type="predicted"/>
<keyword evidence="2" id="KW-0472">Membrane</keyword>
<dbReference type="EMBL" id="JAOPGA020000915">
    <property type="protein sequence ID" value="KAL0482944.1"/>
    <property type="molecule type" value="Genomic_DNA"/>
</dbReference>
<evidence type="ECO:0000313" key="4">
    <source>
        <dbReference type="Proteomes" id="UP001431209"/>
    </source>
</evidence>
<accession>A0AAW2Z0X9</accession>
<feature type="region of interest" description="Disordered" evidence="1">
    <location>
        <begin position="148"/>
        <end position="178"/>
    </location>
</feature>
<feature type="compositionally biased region" description="Basic and acidic residues" evidence="1">
    <location>
        <begin position="167"/>
        <end position="178"/>
    </location>
</feature>
<comment type="caution">
    <text evidence="3">The sequence shown here is derived from an EMBL/GenBank/DDBJ whole genome shotgun (WGS) entry which is preliminary data.</text>
</comment>
<name>A0AAW2Z0X9_9EUKA</name>
<organism evidence="3 4">
    <name type="scientific">Acrasis kona</name>
    <dbReference type="NCBI Taxonomy" id="1008807"/>
    <lineage>
        <taxon>Eukaryota</taxon>
        <taxon>Discoba</taxon>
        <taxon>Heterolobosea</taxon>
        <taxon>Tetramitia</taxon>
        <taxon>Eutetramitia</taxon>
        <taxon>Acrasidae</taxon>
        <taxon>Acrasis</taxon>
    </lineage>
</organism>
<gene>
    <name evidence="3" type="ORF">AKO1_014090</name>
</gene>
<sequence>MKEGEFDLDRFRREQQFIDAITRLKTERSVERKRRNSNRILFFCVSLFSGALTGVACFIISMVFGGNIFARYYNRKLPNSCTEEKSTQVEDQDVHVNASDEIVQLKLSTDNHKNQQIEPILAPTETLEDCPTPKIVVEDELGNKQPITDLKPVVEKVKSSKTTPKMKPWERKNKNAAS</sequence>
<dbReference type="AlphaFoldDB" id="A0AAW2Z0X9"/>
<keyword evidence="2" id="KW-1133">Transmembrane helix</keyword>
<feature type="transmembrane region" description="Helical" evidence="2">
    <location>
        <begin position="40"/>
        <end position="64"/>
    </location>
</feature>
<evidence type="ECO:0000313" key="3">
    <source>
        <dbReference type="EMBL" id="KAL0482944.1"/>
    </source>
</evidence>
<protein>
    <submittedName>
        <fullName evidence="3">Uncharacterized protein</fullName>
    </submittedName>
</protein>